<evidence type="ECO:0000313" key="10">
    <source>
        <dbReference type="Proteomes" id="UP000235371"/>
    </source>
</evidence>
<feature type="region of interest" description="Disordered" evidence="7">
    <location>
        <begin position="21"/>
        <end position="40"/>
    </location>
</feature>
<feature type="coiled-coil region" evidence="6">
    <location>
        <begin position="129"/>
        <end position="174"/>
    </location>
</feature>
<evidence type="ECO:0000256" key="1">
    <source>
        <dbReference type="ARBA" id="ARBA00004123"/>
    </source>
</evidence>
<dbReference type="SMART" id="SM00338">
    <property type="entry name" value="BRLZ"/>
    <property type="match status" value="1"/>
</dbReference>
<evidence type="ECO:0000256" key="7">
    <source>
        <dbReference type="SAM" id="MobiDB-lite"/>
    </source>
</evidence>
<feature type="compositionally biased region" description="Low complexity" evidence="7">
    <location>
        <begin position="97"/>
        <end position="117"/>
    </location>
</feature>
<evidence type="ECO:0000256" key="5">
    <source>
        <dbReference type="ARBA" id="ARBA00023242"/>
    </source>
</evidence>
<evidence type="ECO:0000256" key="4">
    <source>
        <dbReference type="ARBA" id="ARBA00023163"/>
    </source>
</evidence>
<evidence type="ECO:0000256" key="6">
    <source>
        <dbReference type="SAM" id="Coils"/>
    </source>
</evidence>
<feature type="domain" description="BZIP" evidence="8">
    <location>
        <begin position="115"/>
        <end position="176"/>
    </location>
</feature>
<keyword evidence="5" id="KW-0539">Nucleus</keyword>
<comment type="subcellular location">
    <subcellularLocation>
        <location evidence="1">Nucleus</location>
    </subcellularLocation>
</comment>
<dbReference type="RefSeq" id="XP_024742606.1">
    <property type="nucleotide sequence ID" value="XM_024879347.1"/>
</dbReference>
<dbReference type="GeneID" id="36587424"/>
<dbReference type="InParanoid" id="A0A2J6TRR7"/>
<keyword evidence="4" id="KW-0804">Transcription</keyword>
<dbReference type="SUPFAM" id="SSF57959">
    <property type="entry name" value="Leucine zipper domain"/>
    <property type="match status" value="1"/>
</dbReference>
<dbReference type="InterPro" id="IPR046347">
    <property type="entry name" value="bZIP_sf"/>
</dbReference>
<dbReference type="PANTHER" id="PTHR13044:SF38">
    <property type="entry name" value="BZIP DOMAIN-CONTAINING PROTEIN"/>
    <property type="match status" value="1"/>
</dbReference>
<feature type="compositionally biased region" description="Polar residues" evidence="7">
    <location>
        <begin position="45"/>
        <end position="76"/>
    </location>
</feature>
<dbReference type="Gene3D" id="1.20.5.170">
    <property type="match status" value="1"/>
</dbReference>
<dbReference type="EMBL" id="KZ613746">
    <property type="protein sequence ID" value="PMD65702.1"/>
    <property type="molecule type" value="Genomic_DNA"/>
</dbReference>
<name>A0A2J6TRR7_9HELO</name>
<dbReference type="PROSITE" id="PS50217">
    <property type="entry name" value="BZIP"/>
    <property type="match status" value="1"/>
</dbReference>
<dbReference type="STRING" id="1095630.A0A2J6TRR7"/>
<keyword evidence="6" id="KW-0175">Coiled coil</keyword>
<keyword evidence="2" id="KW-0805">Transcription regulation</keyword>
<dbReference type="CDD" id="cd12193">
    <property type="entry name" value="bZIP_GCN4"/>
    <property type="match status" value="1"/>
</dbReference>
<organism evidence="9 10">
    <name type="scientific">Hyaloscypha bicolor E</name>
    <dbReference type="NCBI Taxonomy" id="1095630"/>
    <lineage>
        <taxon>Eukaryota</taxon>
        <taxon>Fungi</taxon>
        <taxon>Dikarya</taxon>
        <taxon>Ascomycota</taxon>
        <taxon>Pezizomycotina</taxon>
        <taxon>Leotiomycetes</taxon>
        <taxon>Helotiales</taxon>
        <taxon>Hyaloscyphaceae</taxon>
        <taxon>Hyaloscypha</taxon>
        <taxon>Hyaloscypha bicolor</taxon>
    </lineage>
</organism>
<dbReference type="Proteomes" id="UP000235371">
    <property type="component" value="Unassembled WGS sequence"/>
</dbReference>
<feature type="compositionally biased region" description="Polar residues" evidence="7">
    <location>
        <begin position="29"/>
        <end position="40"/>
    </location>
</feature>
<accession>A0A2J6TRR7</accession>
<keyword evidence="10" id="KW-1185">Reference proteome</keyword>
<proteinExistence type="predicted"/>
<dbReference type="Pfam" id="PF07716">
    <property type="entry name" value="bZIP_2"/>
    <property type="match status" value="1"/>
</dbReference>
<dbReference type="AlphaFoldDB" id="A0A2J6TRR7"/>
<protein>
    <recommendedName>
        <fullName evidence="8">BZIP domain-containing protein</fullName>
    </recommendedName>
</protein>
<sequence>MNPEAWPELSDWELNSWALLTAPDPGTSMGHQSLSQSHTFPQTNFYDTSLVSSNPQFQQSDLNAPSTSFIATNSNPRPAPSQPTTTTLQPQPQPPRSKASTTHTSPSSSTSPASPSSKVHKRTLNTLAARRYRQKRVDQMAELEQKLRESEKEKEELQMRVARLEGEVEVLRGLLRPGK</sequence>
<dbReference type="InterPro" id="IPR004827">
    <property type="entry name" value="bZIP"/>
</dbReference>
<gene>
    <name evidence="9" type="ORF">K444DRAFT_608269</name>
</gene>
<evidence type="ECO:0000256" key="3">
    <source>
        <dbReference type="ARBA" id="ARBA00023125"/>
    </source>
</evidence>
<reference evidence="9 10" key="1">
    <citation type="submission" date="2016-04" db="EMBL/GenBank/DDBJ databases">
        <title>A degradative enzymes factory behind the ericoid mycorrhizal symbiosis.</title>
        <authorList>
            <consortium name="DOE Joint Genome Institute"/>
            <person name="Martino E."/>
            <person name="Morin E."/>
            <person name="Grelet G."/>
            <person name="Kuo A."/>
            <person name="Kohler A."/>
            <person name="Daghino S."/>
            <person name="Barry K."/>
            <person name="Choi C."/>
            <person name="Cichocki N."/>
            <person name="Clum A."/>
            <person name="Copeland A."/>
            <person name="Hainaut M."/>
            <person name="Haridas S."/>
            <person name="Labutti K."/>
            <person name="Lindquist E."/>
            <person name="Lipzen A."/>
            <person name="Khouja H.-R."/>
            <person name="Murat C."/>
            <person name="Ohm R."/>
            <person name="Olson A."/>
            <person name="Spatafora J."/>
            <person name="Veneault-Fourrey C."/>
            <person name="Henrissat B."/>
            <person name="Grigoriev I."/>
            <person name="Martin F."/>
            <person name="Perotto S."/>
        </authorList>
    </citation>
    <scope>NUCLEOTIDE SEQUENCE [LARGE SCALE GENOMIC DNA]</scope>
    <source>
        <strain evidence="9 10">E</strain>
    </source>
</reference>
<keyword evidence="3" id="KW-0238">DNA-binding</keyword>
<evidence type="ECO:0000313" key="9">
    <source>
        <dbReference type="EMBL" id="PMD65702.1"/>
    </source>
</evidence>
<dbReference type="PANTHER" id="PTHR13044">
    <property type="entry name" value="ACTIVATING TRANSCRIPTION FACTOR ATF 4/5"/>
    <property type="match status" value="1"/>
</dbReference>
<dbReference type="GO" id="GO:0000977">
    <property type="term" value="F:RNA polymerase II transcription regulatory region sequence-specific DNA binding"/>
    <property type="evidence" value="ECO:0007669"/>
    <property type="project" value="TreeGrafter"/>
</dbReference>
<dbReference type="OrthoDB" id="2257100at2759"/>
<evidence type="ECO:0000256" key="2">
    <source>
        <dbReference type="ARBA" id="ARBA00023015"/>
    </source>
</evidence>
<feature type="region of interest" description="Disordered" evidence="7">
    <location>
        <begin position="45"/>
        <end position="125"/>
    </location>
</feature>
<dbReference type="GO" id="GO:0005634">
    <property type="term" value="C:nucleus"/>
    <property type="evidence" value="ECO:0007669"/>
    <property type="project" value="UniProtKB-SubCell"/>
</dbReference>
<dbReference type="GO" id="GO:0001228">
    <property type="term" value="F:DNA-binding transcription activator activity, RNA polymerase II-specific"/>
    <property type="evidence" value="ECO:0007669"/>
    <property type="project" value="TreeGrafter"/>
</dbReference>
<evidence type="ECO:0000259" key="8">
    <source>
        <dbReference type="PROSITE" id="PS50217"/>
    </source>
</evidence>